<evidence type="ECO:0000313" key="2">
    <source>
        <dbReference type="Proteomes" id="UP000717696"/>
    </source>
</evidence>
<dbReference type="OrthoDB" id="7464126at2759"/>
<dbReference type="InterPro" id="IPR055530">
    <property type="entry name" value="DUF7104"/>
</dbReference>
<dbReference type="Pfam" id="PF23397">
    <property type="entry name" value="DUF7104"/>
    <property type="match status" value="2"/>
</dbReference>
<sequence length="164" mass="18148">MNETGAVYNRVAIACGITDILQWQWNNNFAFDVSDGIYTAANRNCNISENATTLLLDKQRDKIDITEAVIKAAAANRKQGREILALLLNRHSVDIKGTEDVLETASAIMFRFLKSFSTQIDFPCAARARVQLLDLELSVAIFTPATIDYGGNRTVVMAGLLLRH</sequence>
<dbReference type="Gene3D" id="1.20.5.340">
    <property type="match status" value="1"/>
</dbReference>
<evidence type="ECO:0000313" key="1">
    <source>
        <dbReference type="EMBL" id="KAH7152348.1"/>
    </source>
</evidence>
<dbReference type="EMBL" id="JAGMUU010000005">
    <property type="protein sequence ID" value="KAH7152348.1"/>
    <property type="molecule type" value="Genomic_DNA"/>
</dbReference>
<protein>
    <submittedName>
        <fullName evidence="1">Uncharacterized protein</fullName>
    </submittedName>
</protein>
<accession>A0A9P9F4V7</accession>
<proteinExistence type="predicted"/>
<comment type="caution">
    <text evidence="1">The sequence shown here is derived from an EMBL/GenBank/DDBJ whole genome shotgun (WGS) entry which is preliminary data.</text>
</comment>
<organism evidence="1 2">
    <name type="scientific">Dactylonectria estremocensis</name>
    <dbReference type="NCBI Taxonomy" id="1079267"/>
    <lineage>
        <taxon>Eukaryota</taxon>
        <taxon>Fungi</taxon>
        <taxon>Dikarya</taxon>
        <taxon>Ascomycota</taxon>
        <taxon>Pezizomycotina</taxon>
        <taxon>Sordariomycetes</taxon>
        <taxon>Hypocreomycetidae</taxon>
        <taxon>Hypocreales</taxon>
        <taxon>Nectriaceae</taxon>
        <taxon>Dactylonectria</taxon>
    </lineage>
</organism>
<name>A0A9P9F4V7_9HYPO</name>
<dbReference type="AlphaFoldDB" id="A0A9P9F4V7"/>
<keyword evidence="2" id="KW-1185">Reference proteome</keyword>
<dbReference type="Proteomes" id="UP000717696">
    <property type="component" value="Unassembled WGS sequence"/>
</dbReference>
<gene>
    <name evidence="1" type="ORF">B0J13DRAFT_619912</name>
</gene>
<reference evidence="1" key="1">
    <citation type="journal article" date="2021" name="Nat. Commun.">
        <title>Genetic determinants of endophytism in the Arabidopsis root mycobiome.</title>
        <authorList>
            <person name="Mesny F."/>
            <person name="Miyauchi S."/>
            <person name="Thiergart T."/>
            <person name="Pickel B."/>
            <person name="Atanasova L."/>
            <person name="Karlsson M."/>
            <person name="Huettel B."/>
            <person name="Barry K.W."/>
            <person name="Haridas S."/>
            <person name="Chen C."/>
            <person name="Bauer D."/>
            <person name="Andreopoulos W."/>
            <person name="Pangilinan J."/>
            <person name="LaButti K."/>
            <person name="Riley R."/>
            <person name="Lipzen A."/>
            <person name="Clum A."/>
            <person name="Drula E."/>
            <person name="Henrissat B."/>
            <person name="Kohler A."/>
            <person name="Grigoriev I.V."/>
            <person name="Martin F.M."/>
            <person name="Hacquard S."/>
        </authorList>
    </citation>
    <scope>NUCLEOTIDE SEQUENCE</scope>
    <source>
        <strain evidence="1">MPI-CAGE-AT-0021</strain>
    </source>
</reference>